<dbReference type="Pfam" id="PF13612">
    <property type="entry name" value="DDE_Tnp_1_3"/>
    <property type="match status" value="1"/>
</dbReference>
<proteinExistence type="predicted"/>
<dbReference type="InterPro" id="IPR025668">
    <property type="entry name" value="Tnp_DDE_dom"/>
</dbReference>
<protein>
    <submittedName>
        <fullName evidence="2">Transposase</fullName>
    </submittedName>
</protein>
<evidence type="ECO:0000313" key="2">
    <source>
        <dbReference type="EMBL" id="KGF25558.1"/>
    </source>
</evidence>
<comment type="caution">
    <text evidence="2">The sequence shown here is derived from an EMBL/GenBank/DDBJ whole genome shotgun (WGS) entry which is preliminary data.</text>
</comment>
<gene>
    <name evidence="2" type="ORF">HMPREF2132_09240</name>
</gene>
<evidence type="ECO:0000313" key="3">
    <source>
        <dbReference type="Proteomes" id="UP000029533"/>
    </source>
</evidence>
<feature type="domain" description="Transposase DDE" evidence="1">
    <location>
        <begin position="1"/>
        <end position="40"/>
    </location>
</feature>
<dbReference type="Proteomes" id="UP000029533">
    <property type="component" value="Unassembled WGS sequence"/>
</dbReference>
<evidence type="ECO:0000259" key="1">
    <source>
        <dbReference type="Pfam" id="PF13612"/>
    </source>
</evidence>
<sequence length="77" mass="8853">MKGALMSVSDRLLLRKRAIIETVNDELKSIAQVEYSKHRCLKKIIVNLFGAIAAYYLFPKKPCINVQRIIDTQLTLF</sequence>
<organism evidence="2 3">
    <name type="scientific">Prevotella histicola JCM 15637 = DNF00424</name>
    <dbReference type="NCBI Taxonomy" id="1236504"/>
    <lineage>
        <taxon>Bacteria</taxon>
        <taxon>Pseudomonadati</taxon>
        <taxon>Bacteroidota</taxon>
        <taxon>Bacteroidia</taxon>
        <taxon>Bacteroidales</taxon>
        <taxon>Prevotellaceae</taxon>
        <taxon>Prevotella</taxon>
    </lineage>
</organism>
<dbReference type="AlphaFoldDB" id="A0AAW3FEM5"/>
<name>A0AAW3FEM5_9BACT</name>
<dbReference type="EMBL" id="JRNJ01000079">
    <property type="protein sequence ID" value="KGF25558.1"/>
    <property type="molecule type" value="Genomic_DNA"/>
</dbReference>
<reference evidence="2 3" key="1">
    <citation type="submission" date="2014-07" db="EMBL/GenBank/DDBJ databases">
        <authorList>
            <person name="McCorrison J."/>
            <person name="Sanka R."/>
            <person name="Torralba M."/>
            <person name="Gillis M."/>
            <person name="Haft D.H."/>
            <person name="Methe B."/>
            <person name="Sutton G."/>
            <person name="Nelson K.E."/>
        </authorList>
    </citation>
    <scope>NUCLEOTIDE SEQUENCE [LARGE SCALE GENOMIC DNA]</scope>
    <source>
        <strain evidence="2 3">DNF00424</strain>
    </source>
</reference>
<accession>A0AAW3FEM5</accession>